<dbReference type="SUPFAM" id="SSF53098">
    <property type="entry name" value="Ribonuclease H-like"/>
    <property type="match status" value="1"/>
</dbReference>
<dbReference type="InterPro" id="IPR012337">
    <property type="entry name" value="RNaseH-like_sf"/>
</dbReference>
<dbReference type="PANTHER" id="PTHR33627:SF1">
    <property type="entry name" value="TRANSPOSASE"/>
    <property type="match status" value="1"/>
</dbReference>
<sequence length="332" mass="36859">MQRLIASAAWHADAVRDDLRAYVVEHLGDRGGVLIVDETGFLKKGDRSAGVHREYSGTAGRIDNCQVGVFLAYASRRGHAFLDRALYLPEAWCDGRARCRAAGIPDAVGFRTKPALARDMLERALDAGVPAAWVIGDEVYGCDRRLRMPLDQRGQPFVLAVRSTEAVFYVGIPGKAQPHAATVADALPARAWRVLSAGAGTKGPREYRWAWTDLFRIGWPGWRHALLVRERLVPNAKGEHERAYYVVFAPAAATLAEVVRVAGTRWAVEQGFETAKQEVGLDEYEVRKHHGWHRYITLALFAHAFLAVARAHAAPRKRGIRRARSARQPSSR</sequence>
<dbReference type="InterPro" id="IPR039365">
    <property type="entry name" value="IS701-like"/>
</dbReference>
<feature type="domain" description="Transposase IS701-like DDE" evidence="1">
    <location>
        <begin position="1"/>
        <end position="179"/>
    </location>
</feature>
<dbReference type="NCBIfam" id="NF033540">
    <property type="entry name" value="transpos_IS701"/>
    <property type="match status" value="1"/>
</dbReference>
<protein>
    <submittedName>
        <fullName evidence="2">Mobile element protein</fullName>
    </submittedName>
</protein>
<evidence type="ECO:0000313" key="2">
    <source>
        <dbReference type="EMBL" id="CAA9356078.1"/>
    </source>
</evidence>
<accession>A0A6J4MCM2</accession>
<organism evidence="2">
    <name type="scientific">uncultured Gemmatimonadaceae bacterium</name>
    <dbReference type="NCBI Taxonomy" id="246130"/>
    <lineage>
        <taxon>Bacteria</taxon>
        <taxon>Pseudomonadati</taxon>
        <taxon>Gemmatimonadota</taxon>
        <taxon>Gemmatimonadia</taxon>
        <taxon>Gemmatimonadales</taxon>
        <taxon>Gemmatimonadaceae</taxon>
        <taxon>environmental samples</taxon>
    </lineage>
</organism>
<dbReference type="PANTHER" id="PTHR33627">
    <property type="entry name" value="TRANSPOSASE"/>
    <property type="match status" value="1"/>
</dbReference>
<gene>
    <name evidence="2" type="ORF">AVDCRST_MAG11-3821</name>
</gene>
<dbReference type="AlphaFoldDB" id="A0A6J4MCM2"/>
<dbReference type="EMBL" id="CADCTU010000810">
    <property type="protein sequence ID" value="CAA9356078.1"/>
    <property type="molecule type" value="Genomic_DNA"/>
</dbReference>
<name>A0A6J4MCM2_9BACT</name>
<evidence type="ECO:0000259" key="1">
    <source>
        <dbReference type="Pfam" id="PF13546"/>
    </source>
</evidence>
<proteinExistence type="predicted"/>
<reference evidence="2" key="1">
    <citation type="submission" date="2020-02" db="EMBL/GenBank/DDBJ databases">
        <authorList>
            <person name="Meier V. D."/>
        </authorList>
    </citation>
    <scope>NUCLEOTIDE SEQUENCE</scope>
    <source>
        <strain evidence="2">AVDCRST_MAG11</strain>
    </source>
</reference>
<dbReference type="Pfam" id="PF13546">
    <property type="entry name" value="DDE_5"/>
    <property type="match status" value="1"/>
</dbReference>
<dbReference type="InterPro" id="IPR038721">
    <property type="entry name" value="IS701-like_DDE_dom"/>
</dbReference>